<reference evidence="1 2" key="1">
    <citation type="submission" date="2019-12" db="EMBL/GenBank/DDBJ databases">
        <title>Genomic-based taxomic classification of the family Erythrobacteraceae.</title>
        <authorList>
            <person name="Xu L."/>
        </authorList>
    </citation>
    <scope>NUCLEOTIDE SEQUENCE [LARGE SCALE GENOMIC DNA]</scope>
    <source>
        <strain evidence="1 2">LMG 29518</strain>
    </source>
</reference>
<comment type="caution">
    <text evidence="1">The sequence shown here is derived from an EMBL/GenBank/DDBJ whole genome shotgun (WGS) entry which is preliminary data.</text>
</comment>
<dbReference type="EMBL" id="WTYT01000004">
    <property type="protein sequence ID" value="MXO66254.1"/>
    <property type="molecule type" value="Genomic_DNA"/>
</dbReference>
<proteinExistence type="predicted"/>
<dbReference type="OrthoDB" id="7784140at2"/>
<dbReference type="AlphaFoldDB" id="A0A6I4T4T6"/>
<gene>
    <name evidence="1" type="ORF">GRI91_10845</name>
</gene>
<dbReference type="Proteomes" id="UP000438476">
    <property type="component" value="Unassembled WGS sequence"/>
</dbReference>
<accession>A0A6I4T4T6</accession>
<evidence type="ECO:0000313" key="1">
    <source>
        <dbReference type="EMBL" id="MXO66254.1"/>
    </source>
</evidence>
<sequence>MEKIVNFRDGMDLSSTDLKNIQSFAQESLDHIVADTVTTQRKYAGFASVMLSGLRMQVSAGRLYDAGRVFNMEAAIEHDFTAATPVQHRKICSLVAWSEVIETGETSREILIDVENQTTEAQTVMMETRRVARLSVRQGVESPDPVAPAIVEGQLEIARITLTTTGIESIAMVADNALPSTAAHGTRLAHLETFRRDAQAKVQGLSGDIAALTEGQANMVGVEQYGQVLDRLASVEAKTGVPDSAVSSFADFLLDESASDTGFAGYHAKVEEGIRFPEAASSTTALALKNPIDPGAKLSDGLLLPAYDRDLRFSTGAPTGEVKLNGYSYQTNELTRKTLVRYRLRHGILHPFSSRYAFLKSGRYDLLGAVFTKQGEVLQANAAARSALLRNHIFWRRHFHWVDKVEVPYWDTVTVDHTVPGTQVTETFLQANDMVLDALGLWFTKLAADGAVTVAICETEHGVARTDQVIAQTTLDRADLSVEKETIVPLPPTFLTGGKRYAILVMTAADHYLGTVQGSVYPQGTFFYVLDGQYQQGDGTKDIAFSLYGAKFRQSRAVIDLAEVQLADGIADIDILTQATEPGATELTFFVQIGGVWYPLSDSETTPLAQGNVLQNLLPLRVVMTGTPEVMPILKLAGSQLTVSRPDLSFSWISEERHLPGSGSDEIVARFELERFDEADHTLTPSLLTGAAYGTETAPDSVSDSVTDDGTIQRTAIWSLDAVVTDFRLKLTGTTSSAQRPFHVAVRRDHAL</sequence>
<organism evidence="1 2">
    <name type="scientific">Altericroceibacterium endophyticum</name>
    <dbReference type="NCBI Taxonomy" id="1808508"/>
    <lineage>
        <taxon>Bacteria</taxon>
        <taxon>Pseudomonadati</taxon>
        <taxon>Pseudomonadota</taxon>
        <taxon>Alphaproteobacteria</taxon>
        <taxon>Sphingomonadales</taxon>
        <taxon>Erythrobacteraceae</taxon>
        <taxon>Altericroceibacterium</taxon>
    </lineage>
</organism>
<evidence type="ECO:0000313" key="2">
    <source>
        <dbReference type="Proteomes" id="UP000438476"/>
    </source>
</evidence>
<protein>
    <recommendedName>
        <fullName evidence="3">DUF4815 domain-containing protein</fullName>
    </recommendedName>
</protein>
<name>A0A6I4T4T6_9SPHN</name>
<evidence type="ECO:0008006" key="3">
    <source>
        <dbReference type="Google" id="ProtNLM"/>
    </source>
</evidence>
<dbReference type="RefSeq" id="WP_160736681.1">
    <property type="nucleotide sequence ID" value="NZ_WTYT01000004.1"/>
</dbReference>
<keyword evidence="2" id="KW-1185">Reference proteome</keyword>